<dbReference type="RefSeq" id="XP_018277119.1">
    <property type="nucleotide sequence ID" value="XM_018419545.1"/>
</dbReference>
<dbReference type="OrthoDB" id="3468019at2759"/>
<dbReference type="GeneID" id="28980148"/>
<dbReference type="SUPFAM" id="SSF54427">
    <property type="entry name" value="NTF2-like"/>
    <property type="match status" value="1"/>
</dbReference>
<sequence>MASQEQVVAPGVPASAVSLIDTFYRVSDLPTDDEYMACFAPDAVFNIMKERVGHDEILQSRKWGKTTRTGQVHRWSHIWTTGPDVYYVLGDIDFDRTADGAQVRRNPWIGRFVTTGGEKPLIKDYYVWVRFPSMQGDVADPYVIDNRTRV</sequence>
<evidence type="ECO:0000313" key="1">
    <source>
        <dbReference type="EMBL" id="KLT40628.1"/>
    </source>
</evidence>
<dbReference type="Proteomes" id="UP000053611">
    <property type="component" value="Unassembled WGS sequence"/>
</dbReference>
<proteinExistence type="predicted"/>
<accession>A0A0J0XHS6</accession>
<reference evidence="1 2" key="1">
    <citation type="submission" date="2015-03" db="EMBL/GenBank/DDBJ databases">
        <title>Genomics and transcriptomics of the oil-accumulating basidiomycete yeast T. oleaginosus allow insights into substrate utilization and the diverse evolutionary trajectories of mating systems in fungi.</title>
        <authorList>
            <consortium name="DOE Joint Genome Institute"/>
            <person name="Kourist R."/>
            <person name="Kracht O."/>
            <person name="Bracharz F."/>
            <person name="Lipzen A."/>
            <person name="Nolan M."/>
            <person name="Ohm R."/>
            <person name="Grigoriev I."/>
            <person name="Sun S."/>
            <person name="Heitman J."/>
            <person name="Bruck T."/>
            <person name="Nowrousian M."/>
        </authorList>
    </citation>
    <scope>NUCLEOTIDE SEQUENCE [LARGE SCALE GENOMIC DNA]</scope>
    <source>
        <strain evidence="1 2">IBC0246</strain>
    </source>
</reference>
<evidence type="ECO:0000313" key="2">
    <source>
        <dbReference type="Proteomes" id="UP000053611"/>
    </source>
</evidence>
<dbReference type="Gene3D" id="3.10.450.50">
    <property type="match status" value="1"/>
</dbReference>
<gene>
    <name evidence="1" type="ORF">CC85DRAFT_144641</name>
</gene>
<dbReference type="EMBL" id="KQ087231">
    <property type="protein sequence ID" value="KLT40628.1"/>
    <property type="molecule type" value="Genomic_DNA"/>
</dbReference>
<name>A0A0J0XHS6_9TREE</name>
<dbReference type="AlphaFoldDB" id="A0A0J0XHS6"/>
<evidence type="ECO:0008006" key="3">
    <source>
        <dbReference type="Google" id="ProtNLM"/>
    </source>
</evidence>
<protein>
    <recommendedName>
        <fullName evidence="3">SnoaL-like domain-containing protein</fullName>
    </recommendedName>
</protein>
<organism evidence="1 2">
    <name type="scientific">Cutaneotrichosporon oleaginosum</name>
    <dbReference type="NCBI Taxonomy" id="879819"/>
    <lineage>
        <taxon>Eukaryota</taxon>
        <taxon>Fungi</taxon>
        <taxon>Dikarya</taxon>
        <taxon>Basidiomycota</taxon>
        <taxon>Agaricomycotina</taxon>
        <taxon>Tremellomycetes</taxon>
        <taxon>Trichosporonales</taxon>
        <taxon>Trichosporonaceae</taxon>
        <taxon>Cutaneotrichosporon</taxon>
    </lineage>
</organism>
<dbReference type="InterPro" id="IPR032710">
    <property type="entry name" value="NTF2-like_dom_sf"/>
</dbReference>
<keyword evidence="2" id="KW-1185">Reference proteome</keyword>